<accession>I0IM36</accession>
<evidence type="ECO:0000313" key="1">
    <source>
        <dbReference type="EMBL" id="BAM06335.1"/>
    </source>
</evidence>
<dbReference type="Proteomes" id="UP000007382">
    <property type="component" value="Chromosome"/>
</dbReference>
<dbReference type="KEGG" id="lfc:LFE_0619"/>
<proteinExistence type="predicted"/>
<reference evidence="1 2" key="1">
    <citation type="journal article" date="2012" name="J. Bacteriol.">
        <title>Complete Genome Sequence of Leptospirillum ferrooxidans Strain C2-3, Isolated from a Fresh Volcanic Ash Deposit on the Island of Miyake, Japan.</title>
        <authorList>
            <person name="Fujimura R."/>
            <person name="Sato Y."/>
            <person name="Nishizawa T."/>
            <person name="Oshima K."/>
            <person name="Kim S.-W."/>
            <person name="Hattori M."/>
            <person name="Kamijo T."/>
            <person name="Ohta H."/>
        </authorList>
    </citation>
    <scope>NUCLEOTIDE SEQUENCE [LARGE SCALE GENOMIC DNA]</scope>
    <source>
        <strain evidence="1 2">C2-3</strain>
    </source>
</reference>
<name>I0IM36_LEPFC</name>
<dbReference type="STRING" id="1162668.LFE_0619"/>
<organism evidence="1 2">
    <name type="scientific">Leptospirillum ferrooxidans (strain C2-3)</name>
    <dbReference type="NCBI Taxonomy" id="1162668"/>
    <lineage>
        <taxon>Bacteria</taxon>
        <taxon>Pseudomonadati</taxon>
        <taxon>Nitrospirota</taxon>
        <taxon>Nitrospiria</taxon>
        <taxon>Nitrospirales</taxon>
        <taxon>Nitrospiraceae</taxon>
        <taxon>Leptospirillum</taxon>
    </lineage>
</organism>
<protein>
    <submittedName>
        <fullName evidence="1">Uncharacterized protein</fullName>
    </submittedName>
</protein>
<keyword evidence="2" id="KW-1185">Reference proteome</keyword>
<dbReference type="HOGENOM" id="CLU_2633746_0_0_0"/>
<dbReference type="EMBL" id="AP012342">
    <property type="protein sequence ID" value="BAM06335.1"/>
    <property type="molecule type" value="Genomic_DNA"/>
</dbReference>
<reference evidence="2" key="2">
    <citation type="submission" date="2012-03" db="EMBL/GenBank/DDBJ databases">
        <title>The complete genome sequence of the pioneer microbe on fresh volcanic deposit, Leptospirillum ferrooxidans strain C2-3.</title>
        <authorList>
            <person name="Fujimura R."/>
            <person name="Sato Y."/>
            <person name="Nishizawa T."/>
            <person name="Nanba K."/>
            <person name="Oshima K."/>
            <person name="Hattori M."/>
            <person name="Kamijo T."/>
            <person name="Ohta H."/>
        </authorList>
    </citation>
    <scope>NUCLEOTIDE SEQUENCE [LARGE SCALE GENOMIC DNA]</scope>
    <source>
        <strain evidence="2">C2-3</strain>
    </source>
</reference>
<dbReference type="AlphaFoldDB" id="I0IM36"/>
<evidence type="ECO:0000313" key="2">
    <source>
        <dbReference type="Proteomes" id="UP000007382"/>
    </source>
</evidence>
<gene>
    <name evidence="1" type="ordered locus">LFE_0619</name>
</gene>
<sequence length="77" mass="8885">MFSGKESVSRTEEGKEISWTDLSQGVESVYKRGIGMLNHLATVQEYYHPLRAIDPAKWRDVAENLKKDYSLELVVRK</sequence>
<dbReference type="PATRIC" id="fig|1162668.3.peg.724"/>